<reference evidence="1" key="1">
    <citation type="journal article" date="2014" name="Front. Microbiol.">
        <title>High frequency of phylogenetically diverse reductive dehalogenase-homologous genes in deep subseafloor sedimentary metagenomes.</title>
        <authorList>
            <person name="Kawai M."/>
            <person name="Futagami T."/>
            <person name="Toyoda A."/>
            <person name="Takaki Y."/>
            <person name="Nishi S."/>
            <person name="Hori S."/>
            <person name="Arai W."/>
            <person name="Tsubouchi T."/>
            <person name="Morono Y."/>
            <person name="Uchiyama I."/>
            <person name="Ito T."/>
            <person name="Fujiyama A."/>
            <person name="Inagaki F."/>
            <person name="Takami H."/>
        </authorList>
    </citation>
    <scope>NUCLEOTIDE SEQUENCE</scope>
    <source>
        <strain evidence="1">Expedition CK06-06</strain>
    </source>
</reference>
<proteinExistence type="predicted"/>
<sequence>SSLGKQSYFSKVEWNFLTTSGAKSYLSKKEAIPAGEKLLAVILPILEREYWPDEQEQEVAAGK</sequence>
<protein>
    <submittedName>
        <fullName evidence="1">Uncharacterized protein</fullName>
    </submittedName>
</protein>
<comment type="caution">
    <text evidence="1">The sequence shown here is derived from an EMBL/GenBank/DDBJ whole genome shotgun (WGS) entry which is preliminary data.</text>
</comment>
<name>X1U600_9ZZZZ</name>
<dbReference type="EMBL" id="BARW01028442">
    <property type="protein sequence ID" value="GAJ12958.1"/>
    <property type="molecule type" value="Genomic_DNA"/>
</dbReference>
<accession>X1U600</accession>
<organism evidence="1">
    <name type="scientific">marine sediment metagenome</name>
    <dbReference type="NCBI Taxonomy" id="412755"/>
    <lineage>
        <taxon>unclassified sequences</taxon>
        <taxon>metagenomes</taxon>
        <taxon>ecological metagenomes</taxon>
    </lineage>
</organism>
<dbReference type="AlphaFoldDB" id="X1U600"/>
<evidence type="ECO:0000313" key="1">
    <source>
        <dbReference type="EMBL" id="GAJ12958.1"/>
    </source>
</evidence>
<gene>
    <name evidence="1" type="ORF">S12H4_45916</name>
</gene>
<feature type="non-terminal residue" evidence="1">
    <location>
        <position position="1"/>
    </location>
</feature>